<keyword evidence="10 14" id="KW-0675">Receptor</keyword>
<evidence type="ECO:0000259" key="17">
    <source>
        <dbReference type="PROSITE" id="PS50011"/>
    </source>
</evidence>
<evidence type="ECO:0000313" key="19">
    <source>
        <dbReference type="Proteomes" id="UP000593567"/>
    </source>
</evidence>
<comment type="catalytic activity">
    <reaction evidence="12 14">
        <text>L-tyrosyl-[protein] + ATP = O-phospho-L-tyrosyl-[protein] + ADP + H(+)</text>
        <dbReference type="Rhea" id="RHEA:10596"/>
        <dbReference type="Rhea" id="RHEA-COMP:10136"/>
        <dbReference type="Rhea" id="RHEA-COMP:20101"/>
        <dbReference type="ChEBI" id="CHEBI:15378"/>
        <dbReference type="ChEBI" id="CHEBI:30616"/>
        <dbReference type="ChEBI" id="CHEBI:46858"/>
        <dbReference type="ChEBI" id="CHEBI:61978"/>
        <dbReference type="ChEBI" id="CHEBI:456216"/>
        <dbReference type="EC" id="2.7.10.1"/>
    </reaction>
</comment>
<dbReference type="GO" id="GO:0007169">
    <property type="term" value="P:cell surface receptor protein tyrosine kinase signaling pathway"/>
    <property type="evidence" value="ECO:0007669"/>
    <property type="project" value="InterPro"/>
</dbReference>
<keyword evidence="14" id="KW-0597">Phosphoprotein</keyword>
<protein>
    <recommendedName>
        <fullName evidence="14">Tyrosine-protein kinase receptor</fullName>
        <ecNumber evidence="14">2.7.10.1</ecNumber>
    </recommendedName>
</protein>
<evidence type="ECO:0000256" key="15">
    <source>
        <dbReference type="SAM" id="MobiDB-lite"/>
    </source>
</evidence>
<keyword evidence="4 13" id="KW-0547">Nucleotide-binding</keyword>
<feature type="region of interest" description="Disordered" evidence="15">
    <location>
        <begin position="1015"/>
        <end position="1040"/>
    </location>
</feature>
<dbReference type="PANTHER" id="PTHR24416:SF564">
    <property type="entry name" value="MACROPHAGE-STIMULATING PROTEIN RECEPTOR"/>
    <property type="match status" value="1"/>
</dbReference>
<evidence type="ECO:0000256" key="3">
    <source>
        <dbReference type="ARBA" id="ARBA00022692"/>
    </source>
</evidence>
<dbReference type="Gene3D" id="2.170.300.10">
    <property type="entry name" value="Tie2 ligand-binding domain superfamily"/>
    <property type="match status" value="1"/>
</dbReference>
<keyword evidence="3 14" id="KW-0812">Transmembrane</keyword>
<dbReference type="InterPro" id="IPR050122">
    <property type="entry name" value="RTK"/>
</dbReference>
<dbReference type="InterPro" id="IPR017441">
    <property type="entry name" value="Protein_kinase_ATP_BS"/>
</dbReference>
<dbReference type="InterPro" id="IPR002909">
    <property type="entry name" value="IPT_dom"/>
</dbReference>
<dbReference type="PANTHER" id="PTHR24416">
    <property type="entry name" value="TYROSINE-PROTEIN KINASE RECEPTOR"/>
    <property type="match status" value="1"/>
</dbReference>
<sequence>MPIMRPAKMEIKVISTNPAVKGAVSYLSNDCLEDYGIDPYNYNAVFGEKTSIFSLKRKKRAAVQTNITPKCFNWDDVLVALNRGFDIPILTPTDVGEYLNDAYSGTQLYIHLIGHTSLLSAAAYEDWYWIKELQIYGRPHCGGNPYQLLPGPAVNMSNYYQFTKQRYKFYECTCPPGISGDQCEQCTNSTEVFRYTKRLGICANCACSDLSISKQCDAFTGQCPCEGAVDVELAGRQCHWYINEIDPQYGPKAGGTTITFSGEYFGKGDLVVKINGVIQKLDVKCGNEGTLNSSRYLGNATSSTVTVGFTAKLVNSTADLGPQTLYYFFEYRSNPIIEDIYPRTTILSGGTNLTVVGEHLDSVVYPEMVVYLTQQGVPIGQLSTLCDVIESDEMVCKVVDLSISIPYLNGDKQALPVNVSFPVSSSSTTSSPTKIDTANALNGQENVQFTLGFIFDGHTLYTDLRQNADSDLRDLATLYVYQDPVIEEFKESIGNEVLEYRAGDLIHIDGDKLDYATTLSDYIVIIGVDGVCEVTNLVLNRLSCRPPSTSPDYHPNNSVTYKNRTIPHIEVKVGNKRVKVGYVFYKTNIWLTNQTFRISMIVLMVVVGVALIAVLISFLVRKFKLKERLHNTFKLNAENSRGHARYAEQDISSKMETLVPLFNNRELDAEIQAKVNRCKIPSSRLRIGNQLGKGHFGLVYKSQLTTPAGNLRTVAVKSIIEDKEISFEDLEDFLSEGVLMIDFKHGNVLSLVGVVYEPGERPLVVLPYMENGDLCSFVKKEDLEIVMADLLHFAYQIANGMAYLAKERFVHRDLAARNCMVDGSYFVKIADFGMSRDVYSRDYYRVGDMNKPLPMKWMAVESLKEGKYTSKSDVWSFGVTMWELLTRGSSPYPGVSNYYIKEYVSAGKRLDKPEICPPIIYEMMCRCWETDPEDRPAFSEISEFVGQLLNGTTTPSAGSDNDAGYSYARSTTKAIPDDYLESNEYADNLERDDYYITPLPSATALTVVDGTLKPCPRASPRTTRSQDTERVYINTGNKST</sequence>
<comment type="caution">
    <text evidence="18">The sequence shown here is derived from an EMBL/GenBank/DDBJ whole genome shotgun (WGS) entry which is preliminary data.</text>
</comment>
<dbReference type="GO" id="GO:0005886">
    <property type="term" value="C:plasma membrane"/>
    <property type="evidence" value="ECO:0007669"/>
    <property type="project" value="TreeGrafter"/>
</dbReference>
<dbReference type="Proteomes" id="UP000593567">
    <property type="component" value="Unassembled WGS sequence"/>
</dbReference>
<dbReference type="PROSITE" id="PS00109">
    <property type="entry name" value="PROTEIN_KINASE_TYR"/>
    <property type="match status" value="1"/>
</dbReference>
<dbReference type="PROSITE" id="PS00239">
    <property type="entry name" value="RECEPTOR_TYR_KIN_II"/>
    <property type="match status" value="1"/>
</dbReference>
<keyword evidence="5" id="KW-0418">Kinase</keyword>
<dbReference type="FunFam" id="1.10.510.10:FF:000743">
    <property type="entry name" value="Predicted protein"/>
    <property type="match status" value="1"/>
</dbReference>
<dbReference type="SMART" id="SM00219">
    <property type="entry name" value="TyrKc"/>
    <property type="match status" value="1"/>
</dbReference>
<evidence type="ECO:0000256" key="4">
    <source>
        <dbReference type="ARBA" id="ARBA00022741"/>
    </source>
</evidence>
<dbReference type="GO" id="GO:0005524">
    <property type="term" value="F:ATP binding"/>
    <property type="evidence" value="ECO:0007669"/>
    <property type="project" value="UniProtKB-UniRule"/>
</dbReference>
<dbReference type="CDD" id="cd00192">
    <property type="entry name" value="PTKc"/>
    <property type="match status" value="1"/>
</dbReference>
<dbReference type="SUPFAM" id="SSF81296">
    <property type="entry name" value="E set domains"/>
    <property type="match status" value="2"/>
</dbReference>
<reference evidence="18" key="1">
    <citation type="submission" date="2020-06" db="EMBL/GenBank/DDBJ databases">
        <title>Draft genome of Bugula neritina, a colonial animal packing powerful symbionts and potential medicines.</title>
        <authorList>
            <person name="Rayko M."/>
        </authorList>
    </citation>
    <scope>NUCLEOTIDE SEQUENCE [LARGE SCALE GENOMIC DNA]</scope>
    <source>
        <strain evidence="18">Kwan_BN1</strain>
    </source>
</reference>
<comment type="subcellular location">
    <subcellularLocation>
        <location evidence="1">Membrane</location>
        <topology evidence="1">Single-pass membrane protein</topology>
    </subcellularLocation>
</comment>
<evidence type="ECO:0000256" key="6">
    <source>
        <dbReference type="ARBA" id="ARBA00022840"/>
    </source>
</evidence>
<keyword evidence="6 13" id="KW-0067">ATP-binding</keyword>
<dbReference type="InterPro" id="IPR001245">
    <property type="entry name" value="Ser-Thr/Tyr_kinase_cat_dom"/>
</dbReference>
<evidence type="ECO:0000256" key="9">
    <source>
        <dbReference type="ARBA" id="ARBA00023137"/>
    </source>
</evidence>
<keyword evidence="8 16" id="KW-0472">Membrane</keyword>
<dbReference type="InterPro" id="IPR013783">
    <property type="entry name" value="Ig-like_fold"/>
</dbReference>
<comment type="similarity">
    <text evidence="14">Belongs to the protein kinase superfamily. Tyr protein kinase family. Insulin receptor subfamily.</text>
</comment>
<proteinExistence type="inferred from homology"/>
<keyword evidence="2" id="KW-0808">Transferase</keyword>
<accession>A0A7J7KQH7</accession>
<keyword evidence="11" id="KW-0325">Glycoprotein</keyword>
<keyword evidence="9" id="KW-0829">Tyrosine-protein kinase</keyword>
<evidence type="ECO:0000256" key="14">
    <source>
        <dbReference type="RuleBase" id="RU000312"/>
    </source>
</evidence>
<keyword evidence="7 16" id="KW-1133">Transmembrane helix</keyword>
<dbReference type="InterPro" id="IPR011009">
    <property type="entry name" value="Kinase-like_dom_sf"/>
</dbReference>
<dbReference type="Gene3D" id="3.30.200.20">
    <property type="entry name" value="Phosphorylase Kinase, domain 1"/>
    <property type="match status" value="1"/>
</dbReference>
<dbReference type="PROSITE" id="PS00107">
    <property type="entry name" value="PROTEIN_KINASE_ATP"/>
    <property type="match status" value="1"/>
</dbReference>
<evidence type="ECO:0000256" key="5">
    <source>
        <dbReference type="ARBA" id="ARBA00022777"/>
    </source>
</evidence>
<evidence type="ECO:0000256" key="16">
    <source>
        <dbReference type="SAM" id="Phobius"/>
    </source>
</evidence>
<feature type="transmembrane region" description="Helical" evidence="16">
    <location>
        <begin position="598"/>
        <end position="620"/>
    </location>
</feature>
<organism evidence="18 19">
    <name type="scientific">Bugula neritina</name>
    <name type="common">Brown bryozoan</name>
    <name type="synonym">Sertularia neritina</name>
    <dbReference type="NCBI Taxonomy" id="10212"/>
    <lineage>
        <taxon>Eukaryota</taxon>
        <taxon>Metazoa</taxon>
        <taxon>Spiralia</taxon>
        <taxon>Lophotrochozoa</taxon>
        <taxon>Bryozoa</taxon>
        <taxon>Gymnolaemata</taxon>
        <taxon>Cheilostomatida</taxon>
        <taxon>Flustrina</taxon>
        <taxon>Buguloidea</taxon>
        <taxon>Bugulidae</taxon>
        <taxon>Bugula</taxon>
    </lineage>
</organism>
<dbReference type="Gene3D" id="1.10.510.10">
    <property type="entry name" value="Transferase(Phosphotransferase) domain 1"/>
    <property type="match status" value="1"/>
</dbReference>
<dbReference type="Pfam" id="PF07714">
    <property type="entry name" value="PK_Tyr_Ser-Thr"/>
    <property type="match status" value="1"/>
</dbReference>
<feature type="domain" description="Protein kinase" evidence="17">
    <location>
        <begin position="685"/>
        <end position="945"/>
    </location>
</feature>
<dbReference type="GO" id="GO:0007399">
    <property type="term" value="P:nervous system development"/>
    <property type="evidence" value="ECO:0007669"/>
    <property type="project" value="TreeGrafter"/>
</dbReference>
<dbReference type="SMART" id="SM00220">
    <property type="entry name" value="S_TKc"/>
    <property type="match status" value="1"/>
</dbReference>
<dbReference type="InterPro" id="IPR014756">
    <property type="entry name" value="Ig_E-set"/>
</dbReference>
<dbReference type="InterPro" id="IPR002049">
    <property type="entry name" value="LE_dom"/>
</dbReference>
<dbReference type="Pfam" id="PF00053">
    <property type="entry name" value="EGF_laminin"/>
    <property type="match status" value="1"/>
</dbReference>
<dbReference type="EC" id="2.7.10.1" evidence="14"/>
<dbReference type="GO" id="GO:0043235">
    <property type="term" value="C:receptor complex"/>
    <property type="evidence" value="ECO:0007669"/>
    <property type="project" value="TreeGrafter"/>
</dbReference>
<feature type="binding site" evidence="13">
    <location>
        <position position="717"/>
    </location>
    <ligand>
        <name>ATP</name>
        <dbReference type="ChEBI" id="CHEBI:30616"/>
    </ligand>
</feature>
<gene>
    <name evidence="18" type="ORF">EB796_001272</name>
</gene>
<dbReference type="InterPro" id="IPR008266">
    <property type="entry name" value="Tyr_kinase_AS"/>
</dbReference>
<dbReference type="AlphaFoldDB" id="A0A7J7KQH7"/>
<dbReference type="InterPro" id="IPR002011">
    <property type="entry name" value="Tyr_kinase_rcpt_2_CS"/>
</dbReference>
<evidence type="ECO:0000313" key="18">
    <source>
        <dbReference type="EMBL" id="KAF6040422.1"/>
    </source>
</evidence>
<evidence type="ECO:0000256" key="10">
    <source>
        <dbReference type="ARBA" id="ARBA00023170"/>
    </source>
</evidence>
<dbReference type="CDD" id="cd00055">
    <property type="entry name" value="EGF_Lam"/>
    <property type="match status" value="1"/>
</dbReference>
<dbReference type="InterPro" id="IPR000719">
    <property type="entry name" value="Prot_kinase_dom"/>
</dbReference>
<name>A0A7J7KQH7_BUGNE</name>
<evidence type="ECO:0000256" key="8">
    <source>
        <dbReference type="ARBA" id="ARBA00023136"/>
    </source>
</evidence>
<dbReference type="GO" id="GO:0016477">
    <property type="term" value="P:cell migration"/>
    <property type="evidence" value="ECO:0007669"/>
    <property type="project" value="TreeGrafter"/>
</dbReference>
<evidence type="ECO:0000256" key="12">
    <source>
        <dbReference type="ARBA" id="ARBA00051243"/>
    </source>
</evidence>
<evidence type="ECO:0000256" key="2">
    <source>
        <dbReference type="ARBA" id="ARBA00022679"/>
    </source>
</evidence>
<dbReference type="EMBL" id="VXIV02000144">
    <property type="protein sequence ID" value="KAF6040422.1"/>
    <property type="molecule type" value="Genomic_DNA"/>
</dbReference>
<keyword evidence="19" id="KW-1185">Reference proteome</keyword>
<dbReference type="InterPro" id="IPR020635">
    <property type="entry name" value="Tyr_kinase_cat_dom"/>
</dbReference>
<dbReference type="GO" id="GO:0004714">
    <property type="term" value="F:transmembrane receptor protein tyrosine kinase activity"/>
    <property type="evidence" value="ECO:0007669"/>
    <property type="project" value="UniProtKB-EC"/>
</dbReference>
<dbReference type="SUPFAM" id="SSF56112">
    <property type="entry name" value="Protein kinase-like (PK-like)"/>
    <property type="match status" value="1"/>
</dbReference>
<dbReference type="Pfam" id="PF01833">
    <property type="entry name" value="TIG"/>
    <property type="match status" value="2"/>
</dbReference>
<evidence type="ECO:0000256" key="1">
    <source>
        <dbReference type="ARBA" id="ARBA00004167"/>
    </source>
</evidence>
<dbReference type="Gene3D" id="2.60.40.10">
    <property type="entry name" value="Immunoglobulins"/>
    <property type="match status" value="1"/>
</dbReference>
<dbReference type="OrthoDB" id="28230at2759"/>
<evidence type="ECO:0000256" key="11">
    <source>
        <dbReference type="ARBA" id="ARBA00023180"/>
    </source>
</evidence>
<evidence type="ECO:0000256" key="7">
    <source>
        <dbReference type="ARBA" id="ARBA00022989"/>
    </source>
</evidence>
<evidence type="ECO:0000256" key="13">
    <source>
        <dbReference type="PROSITE-ProRule" id="PRU10141"/>
    </source>
</evidence>
<dbReference type="PROSITE" id="PS50011">
    <property type="entry name" value="PROTEIN_KINASE_DOM"/>
    <property type="match status" value="1"/>
</dbReference>
<dbReference type="PRINTS" id="PR00109">
    <property type="entry name" value="TYRKINASE"/>
</dbReference>